<dbReference type="Pfam" id="PF02129">
    <property type="entry name" value="Peptidase_S15"/>
    <property type="match status" value="1"/>
</dbReference>
<evidence type="ECO:0000256" key="2">
    <source>
        <dbReference type="SAM" id="SignalP"/>
    </source>
</evidence>
<accession>A0A0S2W6X3</accession>
<dbReference type="Gene3D" id="3.40.50.1820">
    <property type="entry name" value="alpha/beta hydrolase"/>
    <property type="match status" value="1"/>
</dbReference>
<feature type="domain" description="Xaa-Pro dipeptidyl-peptidase C-terminal" evidence="3">
    <location>
        <begin position="438"/>
        <end position="700"/>
    </location>
</feature>
<dbReference type="Gene3D" id="2.60.120.260">
    <property type="entry name" value="Galactose-binding domain-like"/>
    <property type="match status" value="1"/>
</dbReference>
<dbReference type="Gene3D" id="3.30.457.10">
    <property type="entry name" value="Copper amine oxidase-like, N-terminal domain"/>
    <property type="match status" value="1"/>
</dbReference>
<dbReference type="KEGG" id="ibu:IB211_02674"/>
<gene>
    <name evidence="4" type="ORF">IB211_02674</name>
</gene>
<reference evidence="5" key="2">
    <citation type="submission" date="2015-04" db="EMBL/GenBank/DDBJ databases">
        <title>A butyrogenic pathway from the amino acid lysine in a human gut commensal.</title>
        <authorList>
            <person name="de Vos W.M."/>
            <person name="Bui N.T.P."/>
            <person name="Plugge C.M."/>
            <person name="Ritari J."/>
        </authorList>
    </citation>
    <scope>NUCLEOTIDE SEQUENCE [LARGE SCALE GENOMIC DNA]</scope>
    <source>
        <strain evidence="5">AF211</strain>
    </source>
</reference>
<dbReference type="SUPFAM" id="SSF53474">
    <property type="entry name" value="alpha/beta-Hydrolases"/>
    <property type="match status" value="1"/>
</dbReference>
<dbReference type="STRING" id="1297617.IB211_02674"/>
<evidence type="ECO:0000259" key="3">
    <source>
        <dbReference type="SMART" id="SM00939"/>
    </source>
</evidence>
<dbReference type="Pfam" id="PF07833">
    <property type="entry name" value="Cu_amine_oxidN1"/>
    <property type="match status" value="1"/>
</dbReference>
<dbReference type="InterPro" id="IPR005674">
    <property type="entry name" value="CocE/Ser_esterase"/>
</dbReference>
<dbReference type="Gene3D" id="1.10.3020.10">
    <property type="entry name" value="alpha-amino acid ester hydrolase ( Helical cap domain)"/>
    <property type="match status" value="1"/>
</dbReference>
<evidence type="ECO:0000313" key="4">
    <source>
        <dbReference type="EMBL" id="ALP95065.1"/>
    </source>
</evidence>
<dbReference type="InterPro" id="IPR036582">
    <property type="entry name" value="Mao_N_sf"/>
</dbReference>
<dbReference type="RefSeq" id="WP_058118309.1">
    <property type="nucleotide sequence ID" value="NZ_CP011307.1"/>
</dbReference>
<keyword evidence="1" id="KW-0378">Hydrolase</keyword>
<dbReference type="Pfam" id="PF08530">
    <property type="entry name" value="PepX_C"/>
    <property type="match status" value="1"/>
</dbReference>
<dbReference type="InterPro" id="IPR029058">
    <property type="entry name" value="AB_hydrolase_fold"/>
</dbReference>
<evidence type="ECO:0000313" key="5">
    <source>
        <dbReference type="Proteomes" id="UP000064844"/>
    </source>
</evidence>
<dbReference type="InterPro" id="IPR008979">
    <property type="entry name" value="Galactose-bd-like_sf"/>
</dbReference>
<reference evidence="4 5" key="1">
    <citation type="journal article" date="2015" name="Nat. Commun.">
        <title>Production of butyrate from lysine and the Amadori product fructoselysine by a human gut commensal.</title>
        <authorList>
            <person name="Bui T.P."/>
            <person name="Ritari J."/>
            <person name="Boeren S."/>
            <person name="de Waard P."/>
            <person name="Plugge C.M."/>
            <person name="de Vos W.M."/>
        </authorList>
    </citation>
    <scope>NUCLEOTIDE SEQUENCE [LARGE SCALE GENOMIC DNA]</scope>
    <source>
        <strain evidence="4 5">AF211</strain>
    </source>
</reference>
<dbReference type="NCBIfam" id="TIGR00976">
    <property type="entry name" value="CocE_NonD"/>
    <property type="match status" value="1"/>
</dbReference>
<dbReference type="GO" id="GO:0008239">
    <property type="term" value="F:dipeptidyl-peptidase activity"/>
    <property type="evidence" value="ECO:0007669"/>
    <property type="project" value="InterPro"/>
</dbReference>
<dbReference type="InterPro" id="IPR013736">
    <property type="entry name" value="Xaa-Pro_dipept_C"/>
</dbReference>
<feature type="signal peptide" evidence="2">
    <location>
        <begin position="1"/>
        <end position="24"/>
    </location>
</feature>
<sequence length="708" mass="77981">MRTRTLSLLLASALSLSLALPALAAESDTSPQHYPVLTESEITYVPLRAIAEDLGFSVEWDQATQTATVSNSVYSIQIQPLRRTTSVSYVEGAVSAAMTMKDDRIYVDQSFFEQYLDADITVDGASATAAASSMAFTRNTIRANDYDVKETYAYERYEVMVPMDDGVKLRTVVYKPVGDGPWPTAFTRGPYPNQEETKNTLGEEYAKRGMAYVYQYCRGKGGSEGEYVANVDERADGIASLNWLNGQDWVKSIGMHGHSYLALTTWIVGDSLPDKVEALHVQCYGVLRNLSVSHSGLVAVDNITAWTLQNCTDKYSYDFYLESAQYLPQISVDTDLWGTPVEGYADWVNHPDFTDDYWNEGVWGDLKNAIGKIDVPTTIFGGYYDHHFEGTIEGWNLLSDETKAKSHMVLGSWNHGFGYTTGWKGGDNYAYDVNTDTFNWFYSIMVNGKAPATGVDAYVVGDDEWVHLDSFPLESDGELTYYLTKEPAQSDGTAYLLSGDKASTGGTVSYVYDPADPKWAEGGECFLNSNGGSNAESKYNTKDLRGSHPLSPAGYRSDVISFVSDPLAEDTTLAGNLVANLFVSTDVEDTAFTYTISEVDADGTAHNIRNGLLTLAYRNDRYAQAVYDYVPGQVVEMEIESLPIVWTVSAGNRIRIDISSSDFPEFSNHTNTVGNWAEQTETKIANQTIYIGGEYPSSVTLPTLSLGA</sequence>
<dbReference type="SUPFAM" id="SSF55383">
    <property type="entry name" value="Copper amine oxidase, domain N"/>
    <property type="match status" value="1"/>
</dbReference>
<dbReference type="eggNOG" id="COG2936">
    <property type="taxonomic scope" value="Bacteria"/>
</dbReference>
<dbReference type="InterPro" id="IPR012854">
    <property type="entry name" value="Cu_amine_oxidase-like_N"/>
</dbReference>
<proteinExistence type="predicted"/>
<dbReference type="SUPFAM" id="SSF49785">
    <property type="entry name" value="Galactose-binding domain-like"/>
    <property type="match status" value="1"/>
</dbReference>
<organism evidence="4 5">
    <name type="scientific">Intestinimonas butyriciproducens</name>
    <dbReference type="NCBI Taxonomy" id="1297617"/>
    <lineage>
        <taxon>Bacteria</taxon>
        <taxon>Bacillati</taxon>
        <taxon>Bacillota</taxon>
        <taxon>Clostridia</taxon>
        <taxon>Eubacteriales</taxon>
        <taxon>Intestinimonas</taxon>
    </lineage>
</organism>
<name>A0A0S2W6X3_9FIRM</name>
<dbReference type="SMART" id="SM00939">
    <property type="entry name" value="PepX_C"/>
    <property type="match status" value="1"/>
</dbReference>
<keyword evidence="5" id="KW-1185">Reference proteome</keyword>
<protein>
    <recommendedName>
        <fullName evidence="3">Xaa-Pro dipeptidyl-peptidase C-terminal domain-containing protein</fullName>
    </recommendedName>
</protein>
<keyword evidence="2" id="KW-0732">Signal</keyword>
<dbReference type="Proteomes" id="UP000064844">
    <property type="component" value="Chromosome"/>
</dbReference>
<dbReference type="InterPro" id="IPR000383">
    <property type="entry name" value="Xaa-Pro-like_dom"/>
</dbReference>
<evidence type="ECO:0000256" key="1">
    <source>
        <dbReference type="ARBA" id="ARBA00022801"/>
    </source>
</evidence>
<feature type="chain" id="PRO_5006606369" description="Xaa-Pro dipeptidyl-peptidase C-terminal domain-containing protein" evidence="2">
    <location>
        <begin position="25"/>
        <end position="708"/>
    </location>
</feature>
<dbReference type="EMBL" id="CP011307">
    <property type="protein sequence ID" value="ALP95065.1"/>
    <property type="molecule type" value="Genomic_DNA"/>
</dbReference>
<dbReference type="AlphaFoldDB" id="A0A0S2W6X3"/>